<comment type="similarity">
    <text evidence="1">Belongs to the carotenoid oxygenase family.</text>
</comment>
<evidence type="ECO:0000256" key="2">
    <source>
        <dbReference type="ARBA" id="ARBA00022723"/>
    </source>
</evidence>
<dbReference type="VEuPathDB" id="FungiDB:An11g00180"/>
<evidence type="ECO:0000313" key="8">
    <source>
        <dbReference type="Proteomes" id="UP000197666"/>
    </source>
</evidence>
<proteinExistence type="inferred from homology"/>
<evidence type="ECO:0000256" key="5">
    <source>
        <dbReference type="PIRSR" id="PIRSR604294-1"/>
    </source>
</evidence>
<feature type="region of interest" description="Disordered" evidence="6">
    <location>
        <begin position="1"/>
        <end position="26"/>
    </location>
</feature>
<dbReference type="VEuPathDB" id="FungiDB:M747DRAFT_318351"/>
<evidence type="ECO:0000313" key="7">
    <source>
        <dbReference type="EMBL" id="TPR04248.1"/>
    </source>
</evidence>
<evidence type="ECO:0000256" key="4">
    <source>
        <dbReference type="ARBA" id="ARBA00023004"/>
    </source>
</evidence>
<dbReference type="VEuPathDB" id="FungiDB:ASPNIDRAFT2_1138646"/>
<feature type="compositionally biased region" description="Basic and acidic residues" evidence="6">
    <location>
        <begin position="1"/>
        <end position="11"/>
    </location>
</feature>
<dbReference type="Pfam" id="PF03055">
    <property type="entry name" value="RPE65"/>
    <property type="match status" value="1"/>
</dbReference>
<keyword evidence="7" id="KW-0808">Transferase</keyword>
<dbReference type="Proteomes" id="UP000197666">
    <property type="component" value="Unassembled WGS sequence"/>
</dbReference>
<evidence type="ECO:0000256" key="1">
    <source>
        <dbReference type="ARBA" id="ARBA00006787"/>
    </source>
</evidence>
<keyword evidence="2 5" id="KW-0479">Metal-binding</keyword>
<protein>
    <submittedName>
        <fullName evidence="7">O-methyltransferase family protein</fullName>
    </submittedName>
</protein>
<dbReference type="GO" id="GO:0008168">
    <property type="term" value="F:methyltransferase activity"/>
    <property type="evidence" value="ECO:0007669"/>
    <property type="project" value="UniProtKB-KW"/>
</dbReference>
<dbReference type="GO" id="GO:0016121">
    <property type="term" value="P:carotene catabolic process"/>
    <property type="evidence" value="ECO:0007669"/>
    <property type="project" value="TreeGrafter"/>
</dbReference>
<accession>A0A505HX69</accession>
<dbReference type="GO" id="GO:0010436">
    <property type="term" value="F:carotenoid dioxygenase activity"/>
    <property type="evidence" value="ECO:0007669"/>
    <property type="project" value="TreeGrafter"/>
</dbReference>
<organism evidence="7 8">
    <name type="scientific">Aspergillus niger</name>
    <dbReference type="NCBI Taxonomy" id="5061"/>
    <lineage>
        <taxon>Eukaryota</taxon>
        <taxon>Fungi</taxon>
        <taxon>Dikarya</taxon>
        <taxon>Ascomycota</taxon>
        <taxon>Pezizomycotina</taxon>
        <taxon>Eurotiomycetes</taxon>
        <taxon>Eurotiomycetidae</taxon>
        <taxon>Eurotiales</taxon>
        <taxon>Aspergillaceae</taxon>
        <taxon>Aspergillus</taxon>
        <taxon>Aspergillus subgen. Circumdati</taxon>
    </lineage>
</organism>
<evidence type="ECO:0000256" key="3">
    <source>
        <dbReference type="ARBA" id="ARBA00023002"/>
    </source>
</evidence>
<name>A0A505HX69_ASPNG</name>
<comment type="cofactor">
    <cofactor evidence="5">
        <name>Fe(2+)</name>
        <dbReference type="ChEBI" id="CHEBI:29033"/>
    </cofactor>
    <text evidence="5">Binds 1 Fe(2+) ion per subunit.</text>
</comment>
<comment type="caution">
    <text evidence="7">The sequence shown here is derived from an EMBL/GenBank/DDBJ whole genome shotgun (WGS) entry which is preliminary data.</text>
</comment>
<dbReference type="InterPro" id="IPR004294">
    <property type="entry name" value="Carotenoid_Oase"/>
</dbReference>
<gene>
    <name evidence="7" type="ORF">CAN33_0028785</name>
</gene>
<dbReference type="AlphaFoldDB" id="A0A505HX69"/>
<keyword evidence="7" id="KW-0489">Methyltransferase</keyword>
<dbReference type="GO" id="GO:0046872">
    <property type="term" value="F:metal ion binding"/>
    <property type="evidence" value="ECO:0007669"/>
    <property type="project" value="UniProtKB-KW"/>
</dbReference>
<keyword evidence="4 5" id="KW-0408">Iron</keyword>
<reference evidence="8" key="1">
    <citation type="submission" date="2018-10" db="EMBL/GenBank/DDBJ databases">
        <title>FDA dAtabase for Regulatory Grade micrObial Sequences (FDA-ARGOS): Supporting development and validation of Infectious Disease Dx tests.</title>
        <authorList>
            <person name="Kerrigan L."/>
            <person name="Tallon L."/>
            <person name="Sadzewicz L."/>
            <person name="Sengamalay N."/>
            <person name="Ott S."/>
            <person name="Godinez A."/>
            <person name="Nagaraj S."/>
            <person name="Vavikolanu K."/>
            <person name="Nadendla S."/>
            <person name="George J."/>
            <person name="Sichtig H."/>
        </authorList>
    </citation>
    <scope>NUCLEOTIDE SEQUENCE [LARGE SCALE GENOMIC DNA]</scope>
    <source>
        <strain evidence="8">FDAARGOS_311</strain>
    </source>
</reference>
<feature type="binding site" evidence="5">
    <location>
        <position position="161"/>
    </location>
    <ligand>
        <name>Fe cation</name>
        <dbReference type="ChEBI" id="CHEBI:24875"/>
        <note>catalytic</note>
    </ligand>
</feature>
<dbReference type="PANTHER" id="PTHR10543">
    <property type="entry name" value="BETA-CAROTENE DIOXYGENASE"/>
    <property type="match status" value="1"/>
</dbReference>
<sequence>MGILNRREPRSRSAIQTPPRTWGVDPEDHSFELGGGLNWQYFIIGKLTATGHLASFAVAKCRNTSSRGPRLGGGYPLYNALAHVDLQSGTSEVYFPGRTHLVQEPLFIPKAGSTIEGDGYLMALVNHYESMTSELHLLDLTDFSKARAVIHLPVRPRPGLHGNWVDSRDMQSV</sequence>
<keyword evidence="3" id="KW-0560">Oxidoreductase</keyword>
<dbReference type="VEuPathDB" id="FungiDB:ATCC64974_110980"/>
<dbReference type="EMBL" id="NKJJ02000002">
    <property type="protein sequence ID" value="TPR04248.1"/>
    <property type="molecule type" value="Genomic_DNA"/>
</dbReference>
<dbReference type="GO" id="GO:0032259">
    <property type="term" value="P:methylation"/>
    <property type="evidence" value="ECO:0007669"/>
    <property type="project" value="UniProtKB-KW"/>
</dbReference>
<evidence type="ECO:0000256" key="6">
    <source>
        <dbReference type="SAM" id="MobiDB-lite"/>
    </source>
</evidence>
<dbReference type="PANTHER" id="PTHR10543:SF89">
    <property type="entry name" value="CAROTENOID 9,10(9',10')-CLEAVAGE DIOXYGENASE 1"/>
    <property type="match status" value="1"/>
</dbReference>